<dbReference type="Proteomes" id="UP000612746">
    <property type="component" value="Unassembled WGS sequence"/>
</dbReference>
<dbReference type="GO" id="GO:0006355">
    <property type="term" value="P:regulation of DNA-templated transcription"/>
    <property type="evidence" value="ECO:0007669"/>
    <property type="project" value="InterPro"/>
</dbReference>
<dbReference type="InterPro" id="IPR036388">
    <property type="entry name" value="WH-like_DNA-bd_sf"/>
</dbReference>
<dbReference type="GO" id="GO:0035267">
    <property type="term" value="C:NuA4 histone acetyltransferase complex"/>
    <property type="evidence" value="ECO:0007669"/>
    <property type="project" value="TreeGrafter"/>
</dbReference>
<evidence type="ECO:0000256" key="2">
    <source>
        <dbReference type="ARBA" id="ARBA00010107"/>
    </source>
</evidence>
<comment type="caution">
    <text evidence="16">The sequence shown here is derived from an EMBL/GenBank/DDBJ whole genome shotgun (WGS) entry which is preliminary data.</text>
</comment>
<keyword evidence="4" id="KW-0808">Transferase</keyword>
<name>A0A8H7QAA5_9FUNG</name>
<keyword evidence="6" id="KW-0863">Zinc-finger</keyword>
<dbReference type="InterPro" id="IPR016181">
    <property type="entry name" value="Acyl_CoA_acyltransferase"/>
</dbReference>
<dbReference type="GO" id="GO:0008270">
    <property type="term" value="F:zinc ion binding"/>
    <property type="evidence" value="ECO:0007669"/>
    <property type="project" value="UniProtKB-KW"/>
</dbReference>
<comment type="subcellular location">
    <subcellularLocation>
        <location evidence="1">Nucleus</location>
    </subcellularLocation>
</comment>
<evidence type="ECO:0000256" key="14">
    <source>
        <dbReference type="SAM" id="MobiDB-lite"/>
    </source>
</evidence>
<dbReference type="Gene3D" id="3.40.630.30">
    <property type="match status" value="1"/>
</dbReference>
<accession>A0A8H7QAA5</accession>
<dbReference type="Pfam" id="PF01853">
    <property type="entry name" value="MOZ_SAS"/>
    <property type="match status" value="1"/>
</dbReference>
<evidence type="ECO:0000256" key="7">
    <source>
        <dbReference type="ARBA" id="ARBA00022833"/>
    </source>
</evidence>
<keyword evidence="7" id="KW-0862">Zinc</keyword>
<dbReference type="Gene3D" id="2.30.30.140">
    <property type="match status" value="1"/>
</dbReference>
<evidence type="ECO:0000256" key="8">
    <source>
        <dbReference type="ARBA" id="ARBA00022990"/>
    </source>
</evidence>
<evidence type="ECO:0000256" key="3">
    <source>
        <dbReference type="ARBA" id="ARBA00013184"/>
    </source>
</evidence>
<keyword evidence="17" id="KW-1185">Reference proteome</keyword>
<dbReference type="PROSITE" id="PS51726">
    <property type="entry name" value="MYST_HAT"/>
    <property type="match status" value="1"/>
</dbReference>
<evidence type="ECO:0000256" key="5">
    <source>
        <dbReference type="ARBA" id="ARBA00022723"/>
    </source>
</evidence>
<feature type="compositionally biased region" description="Polar residues" evidence="14">
    <location>
        <begin position="109"/>
        <end position="130"/>
    </location>
</feature>
<dbReference type="Gene3D" id="1.10.10.10">
    <property type="entry name" value="Winged helix-like DNA-binding domain superfamily/Winged helix DNA-binding domain"/>
    <property type="match status" value="1"/>
</dbReference>
<gene>
    <name evidence="16" type="ORF">INT44_001163</name>
</gene>
<evidence type="ECO:0000313" key="16">
    <source>
        <dbReference type="EMBL" id="KAG2188410.1"/>
    </source>
</evidence>
<keyword evidence="12" id="KW-0012">Acyltransferase</keyword>
<dbReference type="GO" id="GO:0046972">
    <property type="term" value="F:histone H4K16 acetyltransferase activity"/>
    <property type="evidence" value="ECO:0007669"/>
    <property type="project" value="TreeGrafter"/>
</dbReference>
<evidence type="ECO:0000256" key="10">
    <source>
        <dbReference type="ARBA" id="ARBA00023163"/>
    </source>
</evidence>
<reference evidence="16" key="1">
    <citation type="submission" date="2020-12" db="EMBL/GenBank/DDBJ databases">
        <title>Metabolic potential, ecology and presence of endohyphal bacteria is reflected in genomic diversity of Mucoromycotina.</title>
        <authorList>
            <person name="Muszewska A."/>
            <person name="Okrasinska A."/>
            <person name="Steczkiewicz K."/>
            <person name="Drgas O."/>
            <person name="Orlowska M."/>
            <person name="Perlinska-Lenart U."/>
            <person name="Aleksandrzak-Piekarczyk T."/>
            <person name="Szatraj K."/>
            <person name="Zielenkiewicz U."/>
            <person name="Pilsyk S."/>
            <person name="Malc E."/>
            <person name="Mieczkowski P."/>
            <person name="Kruszewska J.S."/>
            <person name="Biernat P."/>
            <person name="Pawlowska J."/>
        </authorList>
    </citation>
    <scope>NUCLEOTIDE SEQUENCE</scope>
    <source>
        <strain evidence="16">WA0000051536</strain>
    </source>
</reference>
<feature type="region of interest" description="Disordered" evidence="14">
    <location>
        <begin position="1"/>
        <end position="132"/>
    </location>
</feature>
<feature type="compositionally biased region" description="Low complexity" evidence="14">
    <location>
        <begin position="54"/>
        <end position="94"/>
    </location>
</feature>
<dbReference type="SUPFAM" id="SSF54160">
    <property type="entry name" value="Chromo domain-like"/>
    <property type="match status" value="1"/>
</dbReference>
<dbReference type="OrthoDB" id="787137at2759"/>
<dbReference type="AlphaFoldDB" id="A0A8H7QAA5"/>
<feature type="compositionally biased region" description="Acidic residues" evidence="14">
    <location>
        <begin position="35"/>
        <end position="53"/>
    </location>
</feature>
<dbReference type="EMBL" id="JAEPRA010000002">
    <property type="protein sequence ID" value="KAG2188410.1"/>
    <property type="molecule type" value="Genomic_DNA"/>
</dbReference>
<organism evidence="16 17">
    <name type="scientific">Umbelopsis vinacea</name>
    <dbReference type="NCBI Taxonomy" id="44442"/>
    <lineage>
        <taxon>Eukaryota</taxon>
        <taxon>Fungi</taxon>
        <taxon>Fungi incertae sedis</taxon>
        <taxon>Mucoromycota</taxon>
        <taxon>Mucoromycotina</taxon>
        <taxon>Umbelopsidomycetes</taxon>
        <taxon>Umbelopsidales</taxon>
        <taxon>Umbelopsidaceae</taxon>
        <taxon>Umbelopsis</taxon>
    </lineage>
</organism>
<feature type="active site" description="Proton donor/acceptor" evidence="13">
    <location>
        <position position="480"/>
    </location>
</feature>
<proteinExistence type="inferred from homology"/>
<keyword evidence="10" id="KW-0804">Transcription</keyword>
<dbReference type="InterPro" id="IPR016197">
    <property type="entry name" value="Chromo-like_dom_sf"/>
</dbReference>
<keyword evidence="8" id="KW-0007">Acetylation</keyword>
<dbReference type="PANTHER" id="PTHR10615">
    <property type="entry name" value="HISTONE ACETYLTRANSFERASE"/>
    <property type="match status" value="1"/>
</dbReference>
<dbReference type="InterPro" id="IPR050603">
    <property type="entry name" value="MYST_HAT"/>
</dbReference>
<comment type="similarity">
    <text evidence="2">Belongs to the MYST (SAS/MOZ) family.</text>
</comment>
<dbReference type="GO" id="GO:0005634">
    <property type="term" value="C:nucleus"/>
    <property type="evidence" value="ECO:0007669"/>
    <property type="project" value="UniProtKB-SubCell"/>
</dbReference>
<dbReference type="InterPro" id="IPR040706">
    <property type="entry name" value="Zf-MYST"/>
</dbReference>
<sequence length="585" mass="64524">MLSNNTSTMEKPESLPTGGYSPIGPGPVPVAIDENSSEEDCDDDDSTEDDSEESGSSTMTPGTSGDDDSTMGTGARGSGASDAGHGGADSSSDGMDSEDAPSAALPLTTGYNPMGSPTASMRPTSMSSHSGRPISTVLMTVTLPPAVFPPIASSANSTDGSTSDASSVQKISTAMAAAVAVANPKRRLVLALSDFFQSSAMGGIATKHQLNEYQQPIIGSTRTIQLNGQEYSIEVLDTRESESEGGCEVLVHFREDSTRPDTWINSSLIRPNTSMEEDSQHFKSNVEESKNKVQMLRTPEEPINIKSIVFGRYEIGTWYNSQYPEEYGRNLDRMYICEHCLKYMLEENTLRVHKANCRKRSPPGDIVYQQGGIKIFRIDGKAEKLYSQNLCLMSKLFLDHKSVYYDIEGFMFYVLTESNPRERRTDDVVAYFSKEKISYENNNLACIMVLPPHQRKGYGKLMIEFSYELARHENQIGTPEKPLSDLGHRGYRSYWASVILRSLVQLDGPNEMTIEQLSQLTYIHPDDILDALQYAGLIKYVRKSKDNSSADAVICISRPMIEEAMKLTHANSQKLIDPAKITWTS</sequence>
<keyword evidence="5" id="KW-0479">Metal-binding</keyword>
<evidence type="ECO:0000256" key="13">
    <source>
        <dbReference type="PIRSR" id="PIRSR602717-51"/>
    </source>
</evidence>
<evidence type="ECO:0000259" key="15">
    <source>
        <dbReference type="PROSITE" id="PS51726"/>
    </source>
</evidence>
<dbReference type="Pfam" id="PF17772">
    <property type="entry name" value="zf-MYST"/>
    <property type="match status" value="1"/>
</dbReference>
<feature type="domain" description="MYST-type HAT" evidence="15">
    <location>
        <begin position="300"/>
        <end position="585"/>
    </location>
</feature>
<evidence type="ECO:0000256" key="9">
    <source>
        <dbReference type="ARBA" id="ARBA00023015"/>
    </source>
</evidence>
<keyword evidence="11" id="KW-0539">Nucleus</keyword>
<evidence type="ECO:0000256" key="1">
    <source>
        <dbReference type="ARBA" id="ARBA00004123"/>
    </source>
</evidence>
<evidence type="ECO:0000256" key="6">
    <source>
        <dbReference type="ARBA" id="ARBA00022771"/>
    </source>
</evidence>
<keyword evidence="9" id="KW-0805">Transcription regulation</keyword>
<dbReference type="PANTHER" id="PTHR10615:SF219">
    <property type="entry name" value="HISTONE ACETYLTRANSFERASE KAT5"/>
    <property type="match status" value="1"/>
</dbReference>
<dbReference type="SUPFAM" id="SSF55729">
    <property type="entry name" value="Acyl-CoA N-acyltransferases (Nat)"/>
    <property type="match status" value="1"/>
</dbReference>
<evidence type="ECO:0000313" key="17">
    <source>
        <dbReference type="Proteomes" id="UP000612746"/>
    </source>
</evidence>
<dbReference type="Gene3D" id="3.30.60.60">
    <property type="entry name" value="N-acetyl transferase-like"/>
    <property type="match status" value="1"/>
</dbReference>
<dbReference type="EC" id="2.3.1.48" evidence="3"/>
<dbReference type="FunFam" id="3.30.60.60:FF:000001">
    <property type="entry name" value="Histone acetyltransferase"/>
    <property type="match status" value="1"/>
</dbReference>
<evidence type="ECO:0000256" key="11">
    <source>
        <dbReference type="ARBA" id="ARBA00023242"/>
    </source>
</evidence>
<dbReference type="InterPro" id="IPR002717">
    <property type="entry name" value="HAT_MYST-type"/>
</dbReference>
<evidence type="ECO:0000256" key="12">
    <source>
        <dbReference type="ARBA" id="ARBA00023315"/>
    </source>
</evidence>
<evidence type="ECO:0000256" key="4">
    <source>
        <dbReference type="ARBA" id="ARBA00022679"/>
    </source>
</evidence>
<dbReference type="CDD" id="cd04301">
    <property type="entry name" value="NAT_SF"/>
    <property type="match status" value="1"/>
</dbReference>
<protein>
    <recommendedName>
        <fullName evidence="3">histone acetyltransferase</fullName>
        <ecNumber evidence="3">2.3.1.48</ecNumber>
    </recommendedName>
</protein>